<protein>
    <submittedName>
        <fullName evidence="2">DUF4145 domain-containing protein</fullName>
    </submittedName>
</protein>
<sequence length="199" mass="22395">MSGLKVSIYCPYCKRYTALQMAPAKYKRGHDTYTTACAWESGSEIWWIGICNYCHKPVLVKNDGDIVFPTPLPLPSDKRIPEHIRQDLDEAKICFSVDAYRACAVMARRAIQSAAIDKGTTKGNLVEQINELESIGIITKDLKEWATVVRWVGNDAAHPNKDKVEKEDAEDILILAEQFLNVIYVAPALAKERRAKRGK</sequence>
<accession>A0A7C1ZEC3</accession>
<proteinExistence type="predicted"/>
<evidence type="ECO:0000259" key="1">
    <source>
        <dbReference type="Pfam" id="PF13643"/>
    </source>
</evidence>
<name>A0A7C1ZEC3_DESA2</name>
<gene>
    <name evidence="2" type="ORF">ENI35_02275</name>
</gene>
<comment type="caution">
    <text evidence="2">The sequence shown here is derived from an EMBL/GenBank/DDBJ whole genome shotgun (WGS) entry which is preliminary data.</text>
</comment>
<dbReference type="Pfam" id="PF13643">
    <property type="entry name" value="DUF4145"/>
    <property type="match status" value="1"/>
</dbReference>
<dbReference type="AlphaFoldDB" id="A0A7C1ZEC3"/>
<dbReference type="Proteomes" id="UP000885738">
    <property type="component" value="Unassembled WGS sequence"/>
</dbReference>
<dbReference type="InterPro" id="IPR025285">
    <property type="entry name" value="DUF4145"/>
</dbReference>
<organism evidence="2">
    <name type="scientific">Desulfofervidus auxilii</name>
    <dbReference type="NCBI Taxonomy" id="1621989"/>
    <lineage>
        <taxon>Bacteria</taxon>
        <taxon>Pseudomonadati</taxon>
        <taxon>Thermodesulfobacteriota</taxon>
        <taxon>Candidatus Desulfofervidia</taxon>
        <taxon>Candidatus Desulfofervidales</taxon>
        <taxon>Candidatus Desulfofervidaceae</taxon>
        <taxon>Candidatus Desulfofervidus</taxon>
    </lineage>
</organism>
<evidence type="ECO:0000313" key="2">
    <source>
        <dbReference type="EMBL" id="HEC67630.1"/>
    </source>
</evidence>
<reference evidence="2" key="1">
    <citation type="journal article" date="2020" name="mSystems">
        <title>Genome- and Community-Level Interaction Insights into Carbon Utilization and Element Cycling Functions of Hydrothermarchaeota in Hydrothermal Sediment.</title>
        <authorList>
            <person name="Zhou Z."/>
            <person name="Liu Y."/>
            <person name="Xu W."/>
            <person name="Pan J."/>
            <person name="Luo Z.H."/>
            <person name="Li M."/>
        </authorList>
    </citation>
    <scope>NUCLEOTIDE SEQUENCE [LARGE SCALE GENOMIC DNA]</scope>
    <source>
        <strain evidence="2">HyVt-389</strain>
    </source>
</reference>
<feature type="domain" description="DUF4145" evidence="1">
    <location>
        <begin position="90"/>
        <end position="173"/>
    </location>
</feature>
<dbReference type="EMBL" id="DRIH01000072">
    <property type="protein sequence ID" value="HEC67630.1"/>
    <property type="molecule type" value="Genomic_DNA"/>
</dbReference>